<dbReference type="EMBL" id="JAAAIL010000666">
    <property type="protein sequence ID" value="KAG0273997.1"/>
    <property type="molecule type" value="Genomic_DNA"/>
</dbReference>
<evidence type="ECO:0000313" key="2">
    <source>
        <dbReference type="Proteomes" id="UP001194580"/>
    </source>
</evidence>
<name>A0AAD4DBM1_9FUNG</name>
<protein>
    <submittedName>
        <fullName evidence="1">Uncharacterized protein</fullName>
    </submittedName>
</protein>
<reference evidence="1" key="1">
    <citation type="journal article" date="2020" name="Fungal Divers.">
        <title>Resolving the Mortierellaceae phylogeny through synthesis of multi-gene phylogenetics and phylogenomics.</title>
        <authorList>
            <person name="Vandepol N."/>
            <person name="Liber J."/>
            <person name="Desiro A."/>
            <person name="Na H."/>
            <person name="Kennedy M."/>
            <person name="Barry K."/>
            <person name="Grigoriev I.V."/>
            <person name="Miller A.N."/>
            <person name="O'Donnell K."/>
            <person name="Stajich J.E."/>
            <person name="Bonito G."/>
        </authorList>
    </citation>
    <scope>NUCLEOTIDE SEQUENCE</scope>
    <source>
        <strain evidence="1">NRRL 28262</strain>
    </source>
</reference>
<organism evidence="1 2">
    <name type="scientific">Linnemannia exigua</name>
    <dbReference type="NCBI Taxonomy" id="604196"/>
    <lineage>
        <taxon>Eukaryota</taxon>
        <taxon>Fungi</taxon>
        <taxon>Fungi incertae sedis</taxon>
        <taxon>Mucoromycota</taxon>
        <taxon>Mortierellomycotina</taxon>
        <taxon>Mortierellomycetes</taxon>
        <taxon>Mortierellales</taxon>
        <taxon>Mortierellaceae</taxon>
        <taxon>Linnemannia</taxon>
    </lineage>
</organism>
<evidence type="ECO:0000313" key="1">
    <source>
        <dbReference type="EMBL" id="KAG0273997.1"/>
    </source>
</evidence>
<proteinExistence type="predicted"/>
<dbReference type="AlphaFoldDB" id="A0AAD4DBM1"/>
<keyword evidence="2" id="KW-1185">Reference proteome</keyword>
<dbReference type="Proteomes" id="UP001194580">
    <property type="component" value="Unassembled WGS sequence"/>
</dbReference>
<sequence>MYMHWDEGDKNMDMSDPETIIREDSIARFAQNRNAAKIKSLKLTRIRYGARNPLPLLLLKSNLLDLKSCEIPWFLPDADMEEVEQVVREHCPNLNHLTCPSLKDESSNCQAMCAFIRGSSGLQSFASDYFSDHE</sequence>
<gene>
    <name evidence="1" type="ORF">BGZ95_010201</name>
</gene>
<accession>A0AAD4DBM1</accession>
<comment type="caution">
    <text evidence="1">The sequence shown here is derived from an EMBL/GenBank/DDBJ whole genome shotgun (WGS) entry which is preliminary data.</text>
</comment>